<evidence type="ECO:0000256" key="7">
    <source>
        <dbReference type="ARBA" id="ARBA00023170"/>
    </source>
</evidence>
<feature type="transmembrane region" description="Helical" evidence="10">
    <location>
        <begin position="371"/>
        <end position="394"/>
    </location>
</feature>
<keyword evidence="8 9" id="KW-0807">Transducer</keyword>
<keyword evidence="2" id="KW-1003">Cell membrane</keyword>
<evidence type="ECO:0000313" key="13">
    <source>
        <dbReference type="Proteomes" id="UP001158576"/>
    </source>
</evidence>
<dbReference type="PRINTS" id="PR00237">
    <property type="entry name" value="GPCRRHODOPSN"/>
</dbReference>
<dbReference type="Pfam" id="PF00001">
    <property type="entry name" value="7tm_1"/>
    <property type="match status" value="2"/>
</dbReference>
<keyword evidence="3 9" id="KW-0812">Transmembrane</keyword>
<evidence type="ECO:0000259" key="11">
    <source>
        <dbReference type="PROSITE" id="PS50262"/>
    </source>
</evidence>
<feature type="transmembrane region" description="Helical" evidence="10">
    <location>
        <begin position="135"/>
        <end position="155"/>
    </location>
</feature>
<evidence type="ECO:0000256" key="5">
    <source>
        <dbReference type="ARBA" id="ARBA00023040"/>
    </source>
</evidence>
<gene>
    <name evidence="12" type="ORF">OKIOD_LOCUS15224</name>
</gene>
<sequence length="464" mass="52103">MGPETFPPSDFGSGELMPANGTETVVNAEFDMDEILGKMESANRQFVTSGQPQNIIYWMCFVFGVPMNMLVLLVLLAGDPGDKRSPTSLYLTHMAMADLLYLTTIPLAMATRRNKEFTASAVSCTYQVFTQSANFFVSVLMLTLLSIDRYVAIMSSTNRSAFLKLARKLRTSTNKMTALCLVVWIIAVVLVLPGMTDVGKWSNAGGEEMNTCGIILVEPEDVKMNGQVCQQLSKDELESSSLTQADCEDHVKTYLNSSAYEATDDHQFNECLCRQPEKIVIWRGFLFIIGYLLPLLTIVFCYSNILIVLQKTNPKMLNKSGGKNYRSRATLLIAILVMCYFFALTPFHLFGYLQTMGGILDSKNCKRFGEAARVLTIVHSTLNPVIYSFLSYGYRNRLALLWKRFSKNILCQQFHHYISRTASHATRATDRSTLKTKDECTVPKESRENLLQPMITGSILNILH</sequence>
<evidence type="ECO:0000256" key="8">
    <source>
        <dbReference type="ARBA" id="ARBA00023224"/>
    </source>
</evidence>
<dbReference type="InterPro" id="IPR017452">
    <property type="entry name" value="GPCR_Rhodpsn_7TM"/>
</dbReference>
<feature type="transmembrane region" description="Helical" evidence="10">
    <location>
        <begin position="89"/>
        <end position="109"/>
    </location>
</feature>
<keyword evidence="13" id="KW-1185">Reference proteome</keyword>
<protein>
    <submittedName>
        <fullName evidence="12">Oidioi.mRNA.OKI2018_I69.chr2.g6459.t1.cds</fullName>
    </submittedName>
</protein>
<name>A0ABN7TA24_OIKDI</name>
<evidence type="ECO:0000256" key="3">
    <source>
        <dbReference type="ARBA" id="ARBA00022692"/>
    </source>
</evidence>
<dbReference type="EMBL" id="OU015567">
    <property type="protein sequence ID" value="CAG5112217.1"/>
    <property type="molecule type" value="Genomic_DNA"/>
</dbReference>
<keyword evidence="4 10" id="KW-1133">Transmembrane helix</keyword>
<evidence type="ECO:0000256" key="4">
    <source>
        <dbReference type="ARBA" id="ARBA00022989"/>
    </source>
</evidence>
<dbReference type="SUPFAM" id="SSF81321">
    <property type="entry name" value="Family A G protein-coupled receptor-like"/>
    <property type="match status" value="1"/>
</dbReference>
<evidence type="ECO:0000256" key="2">
    <source>
        <dbReference type="ARBA" id="ARBA00022475"/>
    </source>
</evidence>
<dbReference type="PANTHER" id="PTHR24229:SF40">
    <property type="entry name" value="ALLATOSTATIN C RECEPTOR 1-RELATED"/>
    <property type="match status" value="1"/>
</dbReference>
<evidence type="ECO:0000256" key="6">
    <source>
        <dbReference type="ARBA" id="ARBA00023136"/>
    </source>
</evidence>
<feature type="transmembrane region" description="Helical" evidence="10">
    <location>
        <begin position="329"/>
        <end position="351"/>
    </location>
</feature>
<dbReference type="Proteomes" id="UP001158576">
    <property type="component" value="Chromosome 2"/>
</dbReference>
<evidence type="ECO:0000256" key="10">
    <source>
        <dbReference type="SAM" id="Phobius"/>
    </source>
</evidence>
<dbReference type="InterPro" id="IPR000276">
    <property type="entry name" value="GPCR_Rhodpsn"/>
</dbReference>
<organism evidence="12 13">
    <name type="scientific">Oikopleura dioica</name>
    <name type="common">Tunicate</name>
    <dbReference type="NCBI Taxonomy" id="34765"/>
    <lineage>
        <taxon>Eukaryota</taxon>
        <taxon>Metazoa</taxon>
        <taxon>Chordata</taxon>
        <taxon>Tunicata</taxon>
        <taxon>Appendicularia</taxon>
        <taxon>Copelata</taxon>
        <taxon>Oikopleuridae</taxon>
        <taxon>Oikopleura</taxon>
    </lineage>
</organism>
<dbReference type="CDD" id="cd00637">
    <property type="entry name" value="7tm_classA_rhodopsin-like"/>
    <property type="match status" value="1"/>
</dbReference>
<evidence type="ECO:0000256" key="9">
    <source>
        <dbReference type="RuleBase" id="RU000688"/>
    </source>
</evidence>
<dbReference type="PROSITE" id="PS00237">
    <property type="entry name" value="G_PROTEIN_RECEP_F1_1"/>
    <property type="match status" value="1"/>
</dbReference>
<keyword evidence="6 10" id="KW-0472">Membrane</keyword>
<proteinExistence type="inferred from homology"/>
<evidence type="ECO:0000313" key="12">
    <source>
        <dbReference type="EMBL" id="CAG5112217.1"/>
    </source>
</evidence>
<feature type="domain" description="G-protein coupled receptors family 1 profile" evidence="11">
    <location>
        <begin position="67"/>
        <end position="387"/>
    </location>
</feature>
<feature type="transmembrane region" description="Helical" evidence="10">
    <location>
        <begin position="55"/>
        <end position="77"/>
    </location>
</feature>
<feature type="transmembrane region" description="Helical" evidence="10">
    <location>
        <begin position="285"/>
        <end position="309"/>
    </location>
</feature>
<feature type="transmembrane region" description="Helical" evidence="10">
    <location>
        <begin position="176"/>
        <end position="195"/>
    </location>
</feature>
<reference evidence="12 13" key="1">
    <citation type="submission" date="2021-04" db="EMBL/GenBank/DDBJ databases">
        <authorList>
            <person name="Bliznina A."/>
        </authorList>
    </citation>
    <scope>NUCLEOTIDE SEQUENCE [LARGE SCALE GENOMIC DNA]</scope>
</reference>
<keyword evidence="7 9" id="KW-0675">Receptor</keyword>
<comment type="subcellular location">
    <subcellularLocation>
        <location evidence="1">Cell membrane</location>
        <topology evidence="1">Multi-pass membrane protein</topology>
    </subcellularLocation>
</comment>
<accession>A0ABN7TA24</accession>
<dbReference type="PANTHER" id="PTHR24229">
    <property type="entry name" value="NEUROPEPTIDES RECEPTOR"/>
    <property type="match status" value="1"/>
</dbReference>
<evidence type="ECO:0000256" key="1">
    <source>
        <dbReference type="ARBA" id="ARBA00004651"/>
    </source>
</evidence>
<comment type="similarity">
    <text evidence="9">Belongs to the G-protein coupled receptor 1 family.</text>
</comment>
<dbReference type="PROSITE" id="PS50262">
    <property type="entry name" value="G_PROTEIN_RECEP_F1_2"/>
    <property type="match status" value="1"/>
</dbReference>
<dbReference type="Gene3D" id="1.20.1070.10">
    <property type="entry name" value="Rhodopsin 7-helix transmembrane proteins"/>
    <property type="match status" value="1"/>
</dbReference>
<keyword evidence="5 9" id="KW-0297">G-protein coupled receptor</keyword>